<name>A0AAV7SM33_PLEWA</name>
<dbReference type="EMBL" id="JANPWB010000008">
    <property type="protein sequence ID" value="KAJ1165136.1"/>
    <property type="molecule type" value="Genomic_DNA"/>
</dbReference>
<dbReference type="AlphaFoldDB" id="A0AAV7SM33"/>
<comment type="caution">
    <text evidence="1">The sequence shown here is derived from an EMBL/GenBank/DDBJ whole genome shotgun (WGS) entry which is preliminary data.</text>
</comment>
<dbReference type="Proteomes" id="UP001066276">
    <property type="component" value="Chromosome 4_2"/>
</dbReference>
<accession>A0AAV7SM33</accession>
<organism evidence="1 2">
    <name type="scientific">Pleurodeles waltl</name>
    <name type="common">Iberian ribbed newt</name>
    <dbReference type="NCBI Taxonomy" id="8319"/>
    <lineage>
        <taxon>Eukaryota</taxon>
        <taxon>Metazoa</taxon>
        <taxon>Chordata</taxon>
        <taxon>Craniata</taxon>
        <taxon>Vertebrata</taxon>
        <taxon>Euteleostomi</taxon>
        <taxon>Amphibia</taxon>
        <taxon>Batrachia</taxon>
        <taxon>Caudata</taxon>
        <taxon>Salamandroidea</taxon>
        <taxon>Salamandridae</taxon>
        <taxon>Pleurodelinae</taxon>
        <taxon>Pleurodeles</taxon>
    </lineage>
</organism>
<proteinExistence type="predicted"/>
<sequence length="147" mass="14987">MGSLIGGSTAAAALGHTVHHGVRGSTQATAIQRVLTPALAPLTLGNRGLSVLAMVVVTSAPQYAAMPGGIHSDEAVRGGMEKKHVVTPPVFRQDAAVRGEASVRLLRCTLPGLSPLVSLGGTTTPRFNADNTGQKHLQSVACGSSFL</sequence>
<gene>
    <name evidence="1" type="ORF">NDU88_005565</name>
</gene>
<protein>
    <submittedName>
        <fullName evidence="1">Uncharacterized protein</fullName>
    </submittedName>
</protein>
<evidence type="ECO:0000313" key="2">
    <source>
        <dbReference type="Proteomes" id="UP001066276"/>
    </source>
</evidence>
<evidence type="ECO:0000313" key="1">
    <source>
        <dbReference type="EMBL" id="KAJ1165136.1"/>
    </source>
</evidence>
<reference evidence="1" key="1">
    <citation type="journal article" date="2022" name="bioRxiv">
        <title>Sequencing and chromosome-scale assembly of the giantPleurodeles waltlgenome.</title>
        <authorList>
            <person name="Brown T."/>
            <person name="Elewa A."/>
            <person name="Iarovenko S."/>
            <person name="Subramanian E."/>
            <person name="Araus A.J."/>
            <person name="Petzold A."/>
            <person name="Susuki M."/>
            <person name="Suzuki K.-i.T."/>
            <person name="Hayashi T."/>
            <person name="Toyoda A."/>
            <person name="Oliveira C."/>
            <person name="Osipova E."/>
            <person name="Leigh N.D."/>
            <person name="Simon A."/>
            <person name="Yun M.H."/>
        </authorList>
    </citation>
    <scope>NUCLEOTIDE SEQUENCE</scope>
    <source>
        <strain evidence="1">20211129_DDA</strain>
        <tissue evidence="1">Liver</tissue>
    </source>
</reference>
<keyword evidence="2" id="KW-1185">Reference proteome</keyword>